<dbReference type="InParanoid" id="J4GCK3"/>
<dbReference type="SUPFAM" id="SSF53067">
    <property type="entry name" value="Actin-like ATPase domain"/>
    <property type="match status" value="1"/>
</dbReference>
<dbReference type="PANTHER" id="PTHR14187">
    <property type="entry name" value="ALPHA KINASE/ELONGATION FACTOR 2 KINASE"/>
    <property type="match status" value="1"/>
</dbReference>
<evidence type="ECO:0000313" key="2">
    <source>
        <dbReference type="Proteomes" id="UP000006352"/>
    </source>
</evidence>
<protein>
    <submittedName>
        <fullName evidence="1">Uncharacterized protein</fullName>
    </submittedName>
</protein>
<dbReference type="InterPro" id="IPR043129">
    <property type="entry name" value="ATPase_NBD"/>
</dbReference>
<dbReference type="HOGENOM" id="CLU_009958_1_0_1"/>
<dbReference type="EMBL" id="HE797161">
    <property type="protein sequence ID" value="CCM04628.1"/>
    <property type="molecule type" value="Genomic_DNA"/>
</dbReference>
<dbReference type="PANTHER" id="PTHR14187:SF5">
    <property type="entry name" value="HEAT SHOCK 70 KDA PROTEIN 12A"/>
    <property type="match status" value="1"/>
</dbReference>
<dbReference type="Gene3D" id="3.30.420.40">
    <property type="match status" value="1"/>
</dbReference>
<dbReference type="OrthoDB" id="2963168at2759"/>
<dbReference type="Proteomes" id="UP000006352">
    <property type="component" value="Unassembled WGS sequence"/>
</dbReference>
<evidence type="ECO:0000313" key="1">
    <source>
        <dbReference type="EMBL" id="CCM04628.1"/>
    </source>
</evidence>
<gene>
    <name evidence="1" type="ORF">FIBRA_06812</name>
</gene>
<organism evidence="1 2">
    <name type="scientific">Fibroporia radiculosa</name>
    <dbReference type="NCBI Taxonomy" id="599839"/>
    <lineage>
        <taxon>Eukaryota</taxon>
        <taxon>Fungi</taxon>
        <taxon>Dikarya</taxon>
        <taxon>Basidiomycota</taxon>
        <taxon>Agaricomycotina</taxon>
        <taxon>Agaricomycetes</taxon>
        <taxon>Polyporales</taxon>
        <taxon>Fibroporiaceae</taxon>
        <taxon>Fibroporia</taxon>
    </lineage>
</organism>
<dbReference type="AlphaFoldDB" id="J4GCK3"/>
<dbReference type="RefSeq" id="XP_012183911.1">
    <property type="nucleotide sequence ID" value="XM_012328521.1"/>
</dbReference>
<reference evidence="1 2" key="1">
    <citation type="journal article" date="2012" name="Appl. Environ. Microbiol.">
        <title>Short-read sequencing for genomic analysis of the brown rot fungus Fibroporia radiculosa.</title>
        <authorList>
            <person name="Tang J.D."/>
            <person name="Perkins A.D."/>
            <person name="Sonstegard T.S."/>
            <person name="Schroeder S.G."/>
            <person name="Burgess S.C."/>
            <person name="Diehl S.V."/>
        </authorList>
    </citation>
    <scope>NUCLEOTIDE SEQUENCE [LARGE SCALE GENOMIC DNA]</scope>
    <source>
        <strain evidence="1 2">TFFH 294</strain>
    </source>
</reference>
<accession>J4GCK3</accession>
<dbReference type="GeneID" id="24099539"/>
<proteinExistence type="predicted"/>
<dbReference type="STRING" id="599839.J4GCK3"/>
<dbReference type="CDD" id="cd10170">
    <property type="entry name" value="ASKHA_NBD_HSP70"/>
    <property type="match status" value="1"/>
</dbReference>
<sequence>MAVRRFPGQEATAGDSKIPSIIYYDKKGMVRAVGSQALLPQVLAQAEDQCWKKVEWFKLHLRPLAEVNAPKSPNESYSRMAPLPLRKTIVDVLADFMKYLFDCTRSYVTETHANDELLWASVKEHIDFVFSHPNGWGGTQQEKMRRAAIKAGLIPDTPAGRVRIQFVTEGEASVHYCITSGLARDIMKNGPVEKTVMIVDAGGGTVDISTYVVRCGNTLTVEEIAPPECIYQGSAIVSFRAKDFLKGKIRFIHFDLTLKSLRVRKVDRFKILY</sequence>
<name>J4GCK3_9APHY</name>
<keyword evidence="2" id="KW-1185">Reference proteome</keyword>